<evidence type="ECO:0000256" key="6">
    <source>
        <dbReference type="ARBA" id="ARBA00022900"/>
    </source>
</evidence>
<dbReference type="InterPro" id="IPR011625">
    <property type="entry name" value="A2M_N_BRD"/>
</dbReference>
<dbReference type="Gene3D" id="2.60.40.690">
    <property type="entry name" value="Alpha-macroglobulin, receptor-binding domain"/>
    <property type="match status" value="1"/>
</dbReference>
<keyword evidence="5 9" id="KW-0732">Signal</keyword>
<dbReference type="Pfam" id="PF07703">
    <property type="entry name" value="A2M_BRD"/>
    <property type="match status" value="1"/>
</dbReference>
<keyword evidence="6" id="KW-0722">Serine protease inhibitor</keyword>
<dbReference type="InterPro" id="IPR041555">
    <property type="entry name" value="MG3"/>
</dbReference>
<dbReference type="Gene3D" id="2.60.120.1540">
    <property type="match status" value="1"/>
</dbReference>
<dbReference type="PANTHER" id="PTHR11412:SF150">
    <property type="entry name" value="ALPHA-2-MACROGLOBULIN-RELATED"/>
    <property type="match status" value="1"/>
</dbReference>
<dbReference type="Pfam" id="PF17789">
    <property type="entry name" value="MG4"/>
    <property type="match status" value="1"/>
</dbReference>
<dbReference type="FunFam" id="2.60.40.1930:FF:000001">
    <property type="entry name" value="CD109 isoform 3"/>
    <property type="match status" value="1"/>
</dbReference>
<feature type="domain" description="Alpha-macroglobulin receptor-binding" evidence="12">
    <location>
        <begin position="1348"/>
        <end position="1436"/>
    </location>
</feature>
<dbReference type="Gene3D" id="1.50.10.20">
    <property type="match status" value="1"/>
</dbReference>
<evidence type="ECO:0000256" key="9">
    <source>
        <dbReference type="SAM" id="SignalP"/>
    </source>
</evidence>
<evidence type="ECO:0000259" key="11">
    <source>
        <dbReference type="SMART" id="SM01360"/>
    </source>
</evidence>
<protein>
    <recommendedName>
        <fullName evidence="15">Alpha-2-macroglobulin-like</fullName>
    </recommendedName>
</protein>
<dbReference type="Pfam" id="PF17791">
    <property type="entry name" value="MG3"/>
    <property type="match status" value="1"/>
</dbReference>
<feature type="domain" description="Alpha-2-macroglobulin" evidence="11">
    <location>
        <begin position="737"/>
        <end position="826"/>
    </location>
</feature>
<dbReference type="InterPro" id="IPR050473">
    <property type="entry name" value="A2M/Complement_sys"/>
</dbReference>
<dbReference type="Gene3D" id="2.20.130.20">
    <property type="match status" value="1"/>
</dbReference>
<evidence type="ECO:0000259" key="10">
    <source>
        <dbReference type="SMART" id="SM01359"/>
    </source>
</evidence>
<proteinExistence type="inferred from homology"/>
<sequence length="1443" mass="159323">MGHPGIQMWTWMLCFLSWMYVKQVLGQPQYMVAIPALLEAGAKTKFCASLLQPNESLLMTVTLISEETNTTLLTNTSSKAFHICSQFTVPLVQEEAIYNLTVEVQGGTFYSKEVRKVMIKVYQPVIFVQTDKPIYLPGQTVNFRVVSLDTKLRPVSQLYDTIEVQDVDNNRIGQWLNETSNSKILQLSYSLNSDAREGNYEIIVSMGENKVYQNFKVEKYVLPKFAVTINSSDEVGIGQKEIKAQVCANYTYGQPVPGSVTIGMCRLLQQYINDQIVPGLTSPCHNETKQTDKYGCVTFIFNMSTFTKVDNKVLEDVLNLRATVEEQGTGVLQSEEKTISISYVVGRLSFIDTPKIYNKTSNVQGKVKAVYYNNTPIPELPVYLFEGEMWSSHQLQNLTTDSKGIATFSLSTANYSGDIHLQVSSTPSLEYPGYRTPYYETGDQMLSIAQPVSPDTKSGSFLVVKEKDKPLSCNVEEIIYIQYTIVGEAQGSVDVIYLVLSRGAIITQGFKNVQVQGKPVNEGDVSFKLKVSPDMAPDVQIVAYAVLPSATVIADSADFSTEKCFSQNVSLEFFPPSAVPGEQTVLQVKAEPGSLCGVSAVDQSVFIKEPGKKLDADEIFNLLPVTKASYIPYEVLDPTVCLTVRARRNILPYRQWADAYTVFQNVGLKMATNLFIQMPSCLKFKGREYYPGGGIRFADGPMLHKVNTVLAIPAPERMDSFTNGPPVVTVRTFFPETWLWKLVDVGTSGIKNLPLTVPDTITTWETEAFCLSPLGFGLAPSKEITVFQPFFLDLTLPYSIIRGEQFELKATAFNYLTSCIMLTVTPARSSDYTLTPFSGYQYASCLCSSERKTISWIMVPSTLGTVNVSVTAMALASQTACNGNKVSVPERGRVDTVTKALVVKAEGSEMSKTYNWLLCPKGQNLLEEVDIQLPKNVIVGSARASLSVLGDILGRALKNLNGLLQMPYGCGEQNMALLAPNIYILQYLKNTQQLTPAIKEKATNFLTSGYQRQLNYKDDAGAYSTFGSGPGNTWLTAFVLRSFTKAQTFIYIDPTTIEESLTWLENKQQKNGCFEQSGKLFNNRMKGGVSDEVTLTAYITAAFLEMNISVNSPVITKSLSCLKESISDLSNTYTTALLAYVFTLAGDVKTRSRLLQHLDTVALKQGGFLYWSQTAAETSASLSVEISSYVLLAKLGASPTAQDLGYSSSIVRWLTGQQNYYGGFSSTQDTVVALQALALYSTLVFSPQGSSTVTVQSPSGQLTFDVNQDNKLLYQEKTLQDTIGKYSLEVKGTACASVQISLTYNIPTPIKVTTLAVEVKPEAGNCKSIRPKLTLKIKSLYSGKEKSTNMVILDIKMLSGFVPDSESLRSLRNGTLVNNVQQVDDHILVYIQELRKDTAVDHTLVLVQELPVQNLKPAVVKIYDYYQTSDQAETNYIYPCAAA</sequence>
<dbReference type="InterPro" id="IPR036595">
    <property type="entry name" value="A-macroglobulin_rcpt-bd_sf"/>
</dbReference>
<dbReference type="InterPro" id="IPR009048">
    <property type="entry name" value="A-macroglobulin_rcpt-bd"/>
</dbReference>
<comment type="similarity">
    <text evidence="2">Belongs to the protease inhibitor I39 (alpha-2-macroglobulin) family.</text>
</comment>
<dbReference type="Pfam" id="PF07678">
    <property type="entry name" value="TED_complement"/>
    <property type="match status" value="1"/>
</dbReference>
<feature type="domain" description="Alpha-2-macroglobulin bait region" evidence="10">
    <location>
        <begin position="462"/>
        <end position="608"/>
    </location>
</feature>
<reference evidence="13" key="3">
    <citation type="submission" date="2025-09" db="UniProtKB">
        <authorList>
            <consortium name="Ensembl"/>
        </authorList>
    </citation>
    <scope>IDENTIFICATION</scope>
</reference>
<dbReference type="InterPro" id="IPR001599">
    <property type="entry name" value="Macroglobln_a2"/>
</dbReference>
<evidence type="ECO:0000256" key="1">
    <source>
        <dbReference type="ARBA" id="ARBA00004613"/>
    </source>
</evidence>
<evidence type="ECO:0000259" key="12">
    <source>
        <dbReference type="SMART" id="SM01361"/>
    </source>
</evidence>
<keyword evidence="8" id="KW-0325">Glycoprotein</keyword>
<dbReference type="InterPro" id="IPR013783">
    <property type="entry name" value="Ig-like_fold"/>
</dbReference>
<dbReference type="Gene3D" id="2.60.40.1930">
    <property type="match status" value="2"/>
</dbReference>
<gene>
    <name evidence="13" type="primary">PZP</name>
</gene>
<feature type="chain" id="PRO_5043691594" description="Alpha-2-macroglobulin-like" evidence="9">
    <location>
        <begin position="27"/>
        <end position="1443"/>
    </location>
</feature>
<accession>A0A3Q1IYC2</accession>
<dbReference type="FunCoup" id="A0A3Q1IYC2">
    <property type="interactions" value="297"/>
</dbReference>
<dbReference type="CDD" id="cd02897">
    <property type="entry name" value="A2M_2"/>
    <property type="match status" value="1"/>
</dbReference>
<evidence type="ECO:0000256" key="2">
    <source>
        <dbReference type="ARBA" id="ARBA00010952"/>
    </source>
</evidence>
<reference evidence="13" key="1">
    <citation type="submission" date="2021-04" db="EMBL/GenBank/DDBJ databases">
        <authorList>
            <consortium name="Wellcome Sanger Institute Data Sharing"/>
        </authorList>
    </citation>
    <scope>NUCLEOTIDE SEQUENCE [LARGE SCALE GENOMIC DNA]</scope>
</reference>
<keyword evidence="4" id="KW-0646">Protease inhibitor</keyword>
<dbReference type="SUPFAM" id="SSF49410">
    <property type="entry name" value="Alpha-macroglobulin receptor domain"/>
    <property type="match status" value="1"/>
</dbReference>
<reference evidence="13" key="2">
    <citation type="submission" date="2025-08" db="UniProtKB">
        <authorList>
            <consortium name="Ensembl"/>
        </authorList>
    </citation>
    <scope>IDENTIFICATION</scope>
</reference>
<dbReference type="Ensembl" id="ENSATET00000027682.3">
    <property type="protein sequence ID" value="ENSATEP00000027252.3"/>
    <property type="gene ID" value="ENSATEG00000019407.3"/>
</dbReference>
<dbReference type="InterPro" id="IPR014756">
    <property type="entry name" value="Ig_E-set"/>
</dbReference>
<dbReference type="Pfam" id="PF07677">
    <property type="entry name" value="A2M_recep"/>
    <property type="match status" value="1"/>
</dbReference>
<evidence type="ECO:0000313" key="13">
    <source>
        <dbReference type="Ensembl" id="ENSATEP00000027252.3"/>
    </source>
</evidence>
<organism evidence="13 14">
    <name type="scientific">Anabas testudineus</name>
    <name type="common">Climbing perch</name>
    <name type="synonym">Anthias testudineus</name>
    <dbReference type="NCBI Taxonomy" id="64144"/>
    <lineage>
        <taxon>Eukaryota</taxon>
        <taxon>Metazoa</taxon>
        <taxon>Chordata</taxon>
        <taxon>Craniata</taxon>
        <taxon>Vertebrata</taxon>
        <taxon>Euteleostomi</taxon>
        <taxon>Actinopterygii</taxon>
        <taxon>Neopterygii</taxon>
        <taxon>Teleostei</taxon>
        <taxon>Neoteleostei</taxon>
        <taxon>Acanthomorphata</taxon>
        <taxon>Anabantaria</taxon>
        <taxon>Anabantiformes</taxon>
        <taxon>Anabantoidei</taxon>
        <taxon>Anabantidae</taxon>
        <taxon>Anabas</taxon>
    </lineage>
</organism>
<dbReference type="Pfam" id="PF00207">
    <property type="entry name" value="A2M"/>
    <property type="match status" value="1"/>
</dbReference>
<dbReference type="SUPFAM" id="SSF48239">
    <property type="entry name" value="Terpenoid cyclases/Protein prenyltransferases"/>
    <property type="match status" value="1"/>
</dbReference>
<feature type="signal peptide" evidence="9">
    <location>
        <begin position="1"/>
        <end position="26"/>
    </location>
</feature>
<dbReference type="SUPFAM" id="SSF81296">
    <property type="entry name" value="E set domains"/>
    <property type="match status" value="1"/>
</dbReference>
<evidence type="ECO:0000256" key="7">
    <source>
        <dbReference type="ARBA" id="ARBA00023157"/>
    </source>
</evidence>
<evidence type="ECO:0000313" key="14">
    <source>
        <dbReference type="Proteomes" id="UP000265040"/>
    </source>
</evidence>
<dbReference type="Gene3D" id="2.60.40.1940">
    <property type="match status" value="1"/>
</dbReference>
<dbReference type="Gene3D" id="2.60.40.10">
    <property type="entry name" value="Immunoglobulins"/>
    <property type="match status" value="2"/>
</dbReference>
<dbReference type="SMART" id="SM01419">
    <property type="entry name" value="Thiol-ester_cl"/>
    <property type="match status" value="1"/>
</dbReference>
<evidence type="ECO:0000256" key="3">
    <source>
        <dbReference type="ARBA" id="ARBA00022525"/>
    </source>
</evidence>
<dbReference type="InParanoid" id="A0A3Q1IYC2"/>
<comment type="subcellular location">
    <subcellularLocation>
        <location evidence="1">Secreted</location>
    </subcellularLocation>
</comment>
<dbReference type="Gene3D" id="6.20.50.160">
    <property type="match status" value="1"/>
</dbReference>
<dbReference type="PROSITE" id="PS00477">
    <property type="entry name" value="ALPHA_2_MACROGLOBULIN"/>
    <property type="match status" value="1"/>
</dbReference>
<dbReference type="InterPro" id="IPR011626">
    <property type="entry name" value="Alpha-macroglobulin_TED"/>
</dbReference>
<evidence type="ECO:0000256" key="8">
    <source>
        <dbReference type="ARBA" id="ARBA00023180"/>
    </source>
</evidence>
<dbReference type="GeneTree" id="ENSGT00940000162996"/>
<dbReference type="GO" id="GO:0005615">
    <property type="term" value="C:extracellular space"/>
    <property type="evidence" value="ECO:0007669"/>
    <property type="project" value="InterPro"/>
</dbReference>
<dbReference type="SMART" id="SM01360">
    <property type="entry name" value="A2M"/>
    <property type="match status" value="1"/>
</dbReference>
<dbReference type="InterPro" id="IPR002890">
    <property type="entry name" value="MG2"/>
</dbReference>
<dbReference type="PANTHER" id="PTHR11412">
    <property type="entry name" value="MACROGLOBULIN / COMPLEMENT"/>
    <property type="match status" value="1"/>
</dbReference>
<evidence type="ECO:0008006" key="15">
    <source>
        <dbReference type="Google" id="ProtNLM"/>
    </source>
</evidence>
<dbReference type="InterPro" id="IPR019742">
    <property type="entry name" value="MacrogloblnA2_CS"/>
</dbReference>
<dbReference type="FunFam" id="1.50.10.20:FF:000001">
    <property type="entry name" value="CD109 isoform 1"/>
    <property type="match status" value="1"/>
</dbReference>
<keyword evidence="7" id="KW-1015">Disulfide bond</keyword>
<keyword evidence="14" id="KW-1185">Reference proteome</keyword>
<dbReference type="InterPro" id="IPR040839">
    <property type="entry name" value="MG4"/>
</dbReference>
<evidence type="ECO:0000256" key="4">
    <source>
        <dbReference type="ARBA" id="ARBA00022690"/>
    </source>
</evidence>
<dbReference type="GO" id="GO:0004867">
    <property type="term" value="F:serine-type endopeptidase inhibitor activity"/>
    <property type="evidence" value="ECO:0007669"/>
    <property type="project" value="UniProtKB-KW"/>
</dbReference>
<keyword evidence="3" id="KW-0964">Secreted</keyword>
<name>A0A3Q1IYC2_ANATE</name>
<evidence type="ECO:0000256" key="5">
    <source>
        <dbReference type="ARBA" id="ARBA00022729"/>
    </source>
</evidence>
<dbReference type="GO" id="GO:0007399">
    <property type="term" value="P:nervous system development"/>
    <property type="evidence" value="ECO:0007669"/>
    <property type="project" value="UniProtKB-ARBA"/>
</dbReference>
<dbReference type="Proteomes" id="UP000265040">
    <property type="component" value="Chromosome 13"/>
</dbReference>
<dbReference type="SMART" id="SM01361">
    <property type="entry name" value="A2M_recep"/>
    <property type="match status" value="1"/>
</dbReference>
<dbReference type="InterPro" id="IPR041813">
    <property type="entry name" value="A2M_TED"/>
</dbReference>
<dbReference type="InterPro" id="IPR008930">
    <property type="entry name" value="Terpenoid_cyclase/PrenylTrfase"/>
</dbReference>
<dbReference type="InterPro" id="IPR047565">
    <property type="entry name" value="Alpha-macroglob_thiol-ester_cl"/>
</dbReference>
<dbReference type="Pfam" id="PF01835">
    <property type="entry name" value="MG2"/>
    <property type="match status" value="1"/>
</dbReference>
<dbReference type="SMART" id="SM01359">
    <property type="entry name" value="A2M_N_2"/>
    <property type="match status" value="1"/>
</dbReference>